<dbReference type="AlphaFoldDB" id="A0AAE0ZDP1"/>
<evidence type="ECO:0000259" key="6">
    <source>
        <dbReference type="PROSITE" id="PS50011"/>
    </source>
</evidence>
<keyword evidence="2 5" id="KW-0547">Nucleotide-binding</keyword>
<dbReference type="PANTHER" id="PTHR24348:SF22">
    <property type="entry name" value="NON-SPECIFIC SERINE_THREONINE PROTEIN KINASE"/>
    <property type="match status" value="1"/>
</dbReference>
<dbReference type="GO" id="GO:0034045">
    <property type="term" value="C:phagophore assembly site membrane"/>
    <property type="evidence" value="ECO:0007669"/>
    <property type="project" value="TreeGrafter"/>
</dbReference>
<organism evidence="7 8">
    <name type="scientific">Elysia crispata</name>
    <name type="common">lettuce slug</name>
    <dbReference type="NCBI Taxonomy" id="231223"/>
    <lineage>
        <taxon>Eukaryota</taxon>
        <taxon>Metazoa</taxon>
        <taxon>Spiralia</taxon>
        <taxon>Lophotrochozoa</taxon>
        <taxon>Mollusca</taxon>
        <taxon>Gastropoda</taxon>
        <taxon>Heterobranchia</taxon>
        <taxon>Euthyneura</taxon>
        <taxon>Panpulmonata</taxon>
        <taxon>Sacoglossa</taxon>
        <taxon>Placobranchoidea</taxon>
        <taxon>Plakobranchidae</taxon>
        <taxon>Elysia</taxon>
    </lineage>
</organism>
<dbReference type="GO" id="GO:0005829">
    <property type="term" value="C:cytosol"/>
    <property type="evidence" value="ECO:0007669"/>
    <property type="project" value="TreeGrafter"/>
</dbReference>
<dbReference type="InterPro" id="IPR017441">
    <property type="entry name" value="Protein_kinase_ATP_BS"/>
</dbReference>
<evidence type="ECO:0000313" key="8">
    <source>
        <dbReference type="Proteomes" id="UP001283361"/>
    </source>
</evidence>
<dbReference type="GO" id="GO:0042594">
    <property type="term" value="P:response to starvation"/>
    <property type="evidence" value="ECO:0007669"/>
    <property type="project" value="TreeGrafter"/>
</dbReference>
<dbReference type="InterPro" id="IPR011009">
    <property type="entry name" value="Kinase-like_dom_sf"/>
</dbReference>
<evidence type="ECO:0000256" key="1">
    <source>
        <dbReference type="ARBA" id="ARBA00022679"/>
    </source>
</evidence>
<dbReference type="InterPro" id="IPR000719">
    <property type="entry name" value="Prot_kinase_dom"/>
</dbReference>
<dbReference type="GO" id="GO:0004674">
    <property type="term" value="F:protein serine/threonine kinase activity"/>
    <property type="evidence" value="ECO:0007669"/>
    <property type="project" value="InterPro"/>
</dbReference>
<keyword evidence="1" id="KW-0808">Transferase</keyword>
<dbReference type="Pfam" id="PF07714">
    <property type="entry name" value="PK_Tyr_Ser-Thr"/>
    <property type="match status" value="1"/>
</dbReference>
<dbReference type="GO" id="GO:0000045">
    <property type="term" value="P:autophagosome assembly"/>
    <property type="evidence" value="ECO:0007669"/>
    <property type="project" value="TreeGrafter"/>
</dbReference>
<proteinExistence type="predicted"/>
<dbReference type="GO" id="GO:0061709">
    <property type="term" value="P:reticulophagy"/>
    <property type="evidence" value="ECO:0007669"/>
    <property type="project" value="TreeGrafter"/>
</dbReference>
<protein>
    <recommendedName>
        <fullName evidence="6">Protein kinase domain-containing protein</fullName>
    </recommendedName>
</protein>
<keyword evidence="4 5" id="KW-0067">ATP-binding</keyword>
<dbReference type="GO" id="GO:0010506">
    <property type="term" value="P:regulation of autophagy"/>
    <property type="evidence" value="ECO:0007669"/>
    <property type="project" value="InterPro"/>
</dbReference>
<dbReference type="PROSITE" id="PS50011">
    <property type="entry name" value="PROTEIN_KINASE_DOM"/>
    <property type="match status" value="1"/>
</dbReference>
<evidence type="ECO:0000256" key="2">
    <source>
        <dbReference type="ARBA" id="ARBA00022741"/>
    </source>
</evidence>
<comment type="caution">
    <text evidence="7">The sequence shown here is derived from an EMBL/GenBank/DDBJ whole genome shotgun (WGS) entry which is preliminary data.</text>
</comment>
<dbReference type="PROSITE" id="PS00107">
    <property type="entry name" value="PROTEIN_KINASE_ATP"/>
    <property type="match status" value="1"/>
</dbReference>
<dbReference type="EMBL" id="JAWDGP010004140">
    <property type="protein sequence ID" value="KAK3767529.1"/>
    <property type="molecule type" value="Genomic_DNA"/>
</dbReference>
<dbReference type="GO" id="GO:0005524">
    <property type="term" value="F:ATP binding"/>
    <property type="evidence" value="ECO:0007669"/>
    <property type="project" value="UniProtKB-UniRule"/>
</dbReference>
<evidence type="ECO:0000313" key="7">
    <source>
        <dbReference type="EMBL" id="KAK3767529.1"/>
    </source>
</evidence>
<dbReference type="InterPro" id="IPR001245">
    <property type="entry name" value="Ser-Thr/Tyr_kinase_cat_dom"/>
</dbReference>
<dbReference type="CDD" id="cd00180">
    <property type="entry name" value="PKc"/>
    <property type="match status" value="1"/>
</dbReference>
<feature type="binding site" evidence="5">
    <location>
        <position position="61"/>
    </location>
    <ligand>
        <name>ATP</name>
        <dbReference type="ChEBI" id="CHEBI:30616"/>
    </ligand>
</feature>
<dbReference type="Proteomes" id="UP001283361">
    <property type="component" value="Unassembled WGS sequence"/>
</dbReference>
<evidence type="ECO:0000256" key="4">
    <source>
        <dbReference type="ARBA" id="ARBA00022840"/>
    </source>
</evidence>
<gene>
    <name evidence="7" type="ORF">RRG08_003962</name>
</gene>
<sequence length="435" mass="48683">MGLLSLQRETHHSMEVVQSRKLWSKFLRANGYQLVRCIGQGSFGDVYSVKCLTTGKAWAVKRLVARHDIQEDNYAMAEIEALAYIQHPMVVGLKEILLCPRLACIVMQLAPLGNLEVLVRNEHRHAVFSATDITLTDITSRKLNSYSLDCGQQIASPKKDSLTLSNPSERIKLEHGDKTSYEASVTDLNRQGNLVCLEGLDDYLALCCSTPAPSPSGPAQAVDPSFLSLAFKQITSALVFCHDLNLAHRDVNPSNVLVFRPDLVKLADFGLCFRCRNRENTTENERNSAPDTLCADYLGRDHYTAPEVRRQEPFNAKPADVWSLGCVLYFMLQSNHPPLQSGDLLDGVADEDCQLIPAEYDVTLVKKCFATLVQAFANKIPNHNIFIILMLQTCFNHTIFLTPYVWNNCGRQLFAHVLCDTTNEHLQGQVKNQSK</sequence>
<dbReference type="GO" id="GO:0005776">
    <property type="term" value="C:autophagosome"/>
    <property type="evidence" value="ECO:0007669"/>
    <property type="project" value="TreeGrafter"/>
</dbReference>
<dbReference type="GO" id="GO:0000422">
    <property type="term" value="P:autophagy of mitochondrion"/>
    <property type="evidence" value="ECO:0007669"/>
    <property type="project" value="TreeGrafter"/>
</dbReference>
<dbReference type="PANTHER" id="PTHR24348">
    <property type="entry name" value="SERINE/THREONINE-PROTEIN KINASE UNC-51-RELATED"/>
    <property type="match status" value="1"/>
</dbReference>
<feature type="domain" description="Protein kinase" evidence="6">
    <location>
        <begin position="32"/>
        <end position="400"/>
    </location>
</feature>
<dbReference type="InterPro" id="IPR045269">
    <property type="entry name" value="Atg1-like"/>
</dbReference>
<reference evidence="7" key="1">
    <citation type="journal article" date="2023" name="G3 (Bethesda)">
        <title>A reference genome for the long-term kleptoplast-retaining sea slug Elysia crispata morphotype clarki.</title>
        <authorList>
            <person name="Eastman K.E."/>
            <person name="Pendleton A.L."/>
            <person name="Shaikh M.A."/>
            <person name="Suttiyut T."/>
            <person name="Ogas R."/>
            <person name="Tomko P."/>
            <person name="Gavelis G."/>
            <person name="Widhalm J.R."/>
            <person name="Wisecaver J.H."/>
        </authorList>
    </citation>
    <scope>NUCLEOTIDE SEQUENCE</scope>
    <source>
        <strain evidence="7">ECLA1</strain>
    </source>
</reference>
<keyword evidence="8" id="KW-1185">Reference proteome</keyword>
<evidence type="ECO:0000256" key="3">
    <source>
        <dbReference type="ARBA" id="ARBA00022777"/>
    </source>
</evidence>
<name>A0AAE0ZDP1_9GAST</name>
<dbReference type="GO" id="GO:0034727">
    <property type="term" value="P:piecemeal microautophagy of the nucleus"/>
    <property type="evidence" value="ECO:0007669"/>
    <property type="project" value="TreeGrafter"/>
</dbReference>
<dbReference type="Gene3D" id="1.10.510.10">
    <property type="entry name" value="Transferase(Phosphotransferase) domain 1"/>
    <property type="match status" value="2"/>
</dbReference>
<accession>A0AAE0ZDP1</accession>
<dbReference type="SUPFAM" id="SSF56112">
    <property type="entry name" value="Protein kinase-like (PK-like)"/>
    <property type="match status" value="1"/>
</dbReference>
<keyword evidence="3" id="KW-0418">Kinase</keyword>
<evidence type="ECO:0000256" key="5">
    <source>
        <dbReference type="PROSITE-ProRule" id="PRU10141"/>
    </source>
</evidence>